<dbReference type="InterPro" id="IPR036942">
    <property type="entry name" value="Beta-barrel_TonB_sf"/>
</dbReference>
<dbReference type="Pfam" id="PF00593">
    <property type="entry name" value="TonB_dep_Rec_b-barrel"/>
    <property type="match status" value="1"/>
</dbReference>
<evidence type="ECO:0000256" key="2">
    <source>
        <dbReference type="ARBA" id="ARBA00009810"/>
    </source>
</evidence>
<dbReference type="InterPro" id="IPR010105">
    <property type="entry name" value="TonB_sidphr_rcpt"/>
</dbReference>
<dbReference type="InterPro" id="IPR039426">
    <property type="entry name" value="TonB-dep_rcpt-like"/>
</dbReference>
<dbReference type="Gene3D" id="2.40.170.20">
    <property type="entry name" value="TonB-dependent receptor, beta-barrel domain"/>
    <property type="match status" value="1"/>
</dbReference>
<evidence type="ECO:0000259" key="17">
    <source>
        <dbReference type="Pfam" id="PF00593"/>
    </source>
</evidence>
<dbReference type="GO" id="GO:0009279">
    <property type="term" value="C:cell outer membrane"/>
    <property type="evidence" value="ECO:0007669"/>
    <property type="project" value="UniProtKB-SubCell"/>
</dbReference>
<keyword evidence="5" id="KW-0410">Iron transport</keyword>
<keyword evidence="12 19" id="KW-0675">Receptor</keyword>
<evidence type="ECO:0000256" key="10">
    <source>
        <dbReference type="ARBA" id="ARBA00023077"/>
    </source>
</evidence>
<accession>A0A261S374</accession>
<dbReference type="CDD" id="cd01347">
    <property type="entry name" value="ligand_gated_channel"/>
    <property type="match status" value="1"/>
</dbReference>
<evidence type="ECO:0000259" key="18">
    <source>
        <dbReference type="Pfam" id="PF07715"/>
    </source>
</evidence>
<keyword evidence="11 14" id="KW-0472">Membrane</keyword>
<dbReference type="SUPFAM" id="SSF56935">
    <property type="entry name" value="Porins"/>
    <property type="match status" value="1"/>
</dbReference>
<dbReference type="InterPro" id="IPR012910">
    <property type="entry name" value="Plug_dom"/>
</dbReference>
<feature type="signal peptide" evidence="16">
    <location>
        <begin position="1"/>
        <end position="24"/>
    </location>
</feature>
<gene>
    <name evidence="19" type="ORF">CAL29_23525</name>
</gene>
<dbReference type="EMBL" id="NEVM01000005">
    <property type="protein sequence ID" value="OZI30933.1"/>
    <property type="molecule type" value="Genomic_DNA"/>
</dbReference>
<evidence type="ECO:0000256" key="4">
    <source>
        <dbReference type="ARBA" id="ARBA00022452"/>
    </source>
</evidence>
<dbReference type="PANTHER" id="PTHR32552">
    <property type="entry name" value="FERRICHROME IRON RECEPTOR-RELATED"/>
    <property type="match status" value="1"/>
</dbReference>
<dbReference type="GO" id="GO:0015891">
    <property type="term" value="P:siderophore transport"/>
    <property type="evidence" value="ECO:0007669"/>
    <property type="project" value="InterPro"/>
</dbReference>
<keyword evidence="13 14" id="KW-0998">Cell outer membrane</keyword>
<dbReference type="InterPro" id="IPR037066">
    <property type="entry name" value="Plug_dom_sf"/>
</dbReference>
<keyword evidence="9" id="KW-0406">Ion transport</keyword>
<dbReference type="InterPro" id="IPR000531">
    <property type="entry name" value="Beta-barrel_TonB"/>
</dbReference>
<keyword evidence="7 16" id="KW-0732">Signal</keyword>
<dbReference type="PANTHER" id="PTHR32552:SF68">
    <property type="entry name" value="FERRICHROME OUTER MEMBRANE TRANSPORTER_PHAGE RECEPTOR"/>
    <property type="match status" value="1"/>
</dbReference>
<name>A0A261S374_9BORD</name>
<evidence type="ECO:0000256" key="6">
    <source>
        <dbReference type="ARBA" id="ARBA00022692"/>
    </source>
</evidence>
<protein>
    <submittedName>
        <fullName evidence="19">TonB-dependent receptor</fullName>
    </submittedName>
</protein>
<keyword evidence="6 14" id="KW-0812">Transmembrane</keyword>
<organism evidence="19 20">
    <name type="scientific">Bordetella genomosp. 10</name>
    <dbReference type="NCBI Taxonomy" id="1416804"/>
    <lineage>
        <taxon>Bacteria</taxon>
        <taxon>Pseudomonadati</taxon>
        <taxon>Pseudomonadota</taxon>
        <taxon>Betaproteobacteria</taxon>
        <taxon>Burkholderiales</taxon>
        <taxon>Alcaligenaceae</taxon>
        <taxon>Bordetella</taxon>
    </lineage>
</organism>
<evidence type="ECO:0000256" key="7">
    <source>
        <dbReference type="ARBA" id="ARBA00022729"/>
    </source>
</evidence>
<feature type="domain" description="TonB-dependent receptor plug" evidence="18">
    <location>
        <begin position="55"/>
        <end position="152"/>
    </location>
</feature>
<reference evidence="20" key="1">
    <citation type="submission" date="2017-05" db="EMBL/GenBank/DDBJ databases">
        <title>Complete and WGS of Bordetella genogroups.</title>
        <authorList>
            <person name="Spilker T."/>
            <person name="Lipuma J."/>
        </authorList>
    </citation>
    <scope>NUCLEOTIDE SEQUENCE [LARGE SCALE GENOMIC DNA]</scope>
    <source>
        <strain evidence="20">AU16122</strain>
    </source>
</reference>
<evidence type="ECO:0000313" key="20">
    <source>
        <dbReference type="Proteomes" id="UP000216020"/>
    </source>
</evidence>
<dbReference type="GO" id="GO:0038023">
    <property type="term" value="F:signaling receptor activity"/>
    <property type="evidence" value="ECO:0007669"/>
    <property type="project" value="InterPro"/>
</dbReference>
<evidence type="ECO:0000256" key="9">
    <source>
        <dbReference type="ARBA" id="ARBA00023065"/>
    </source>
</evidence>
<evidence type="ECO:0000256" key="16">
    <source>
        <dbReference type="SAM" id="SignalP"/>
    </source>
</evidence>
<evidence type="ECO:0000256" key="1">
    <source>
        <dbReference type="ARBA" id="ARBA00004571"/>
    </source>
</evidence>
<evidence type="ECO:0000256" key="5">
    <source>
        <dbReference type="ARBA" id="ARBA00022496"/>
    </source>
</evidence>
<comment type="subcellular location">
    <subcellularLocation>
        <location evidence="1 14">Cell outer membrane</location>
        <topology evidence="1 14">Multi-pass membrane protein</topology>
    </subcellularLocation>
</comment>
<dbReference type="OrthoDB" id="127311at2"/>
<keyword evidence="20" id="KW-1185">Reference proteome</keyword>
<evidence type="ECO:0000256" key="13">
    <source>
        <dbReference type="ARBA" id="ARBA00023237"/>
    </source>
</evidence>
<feature type="domain" description="TonB-dependent receptor-like beta-barrel" evidence="17">
    <location>
        <begin position="227"/>
        <end position="653"/>
    </location>
</feature>
<keyword evidence="10 15" id="KW-0798">TonB box</keyword>
<evidence type="ECO:0000256" key="14">
    <source>
        <dbReference type="PROSITE-ProRule" id="PRU01360"/>
    </source>
</evidence>
<evidence type="ECO:0000256" key="11">
    <source>
        <dbReference type="ARBA" id="ARBA00023136"/>
    </source>
</evidence>
<dbReference type="Pfam" id="PF07715">
    <property type="entry name" value="Plug"/>
    <property type="match status" value="1"/>
</dbReference>
<comment type="caution">
    <text evidence="19">The sequence shown here is derived from an EMBL/GenBank/DDBJ whole genome shotgun (WGS) entry which is preliminary data.</text>
</comment>
<dbReference type="GO" id="GO:0015344">
    <property type="term" value="F:siderophore uptake transmembrane transporter activity"/>
    <property type="evidence" value="ECO:0007669"/>
    <property type="project" value="TreeGrafter"/>
</dbReference>
<dbReference type="PROSITE" id="PS52016">
    <property type="entry name" value="TONB_DEPENDENT_REC_3"/>
    <property type="match status" value="1"/>
</dbReference>
<comment type="similarity">
    <text evidence="2 14 15">Belongs to the TonB-dependent receptor family.</text>
</comment>
<evidence type="ECO:0000256" key="12">
    <source>
        <dbReference type="ARBA" id="ARBA00023170"/>
    </source>
</evidence>
<dbReference type="Gene3D" id="2.170.130.10">
    <property type="entry name" value="TonB-dependent receptor, plug domain"/>
    <property type="match status" value="1"/>
</dbReference>
<evidence type="ECO:0000256" key="15">
    <source>
        <dbReference type="RuleBase" id="RU003357"/>
    </source>
</evidence>
<evidence type="ECO:0000256" key="3">
    <source>
        <dbReference type="ARBA" id="ARBA00022448"/>
    </source>
</evidence>
<keyword evidence="3 14" id="KW-0813">Transport</keyword>
<dbReference type="Proteomes" id="UP000216020">
    <property type="component" value="Unassembled WGS sequence"/>
</dbReference>
<keyword evidence="4 14" id="KW-1134">Transmembrane beta strand</keyword>
<evidence type="ECO:0000313" key="19">
    <source>
        <dbReference type="EMBL" id="OZI30933.1"/>
    </source>
</evidence>
<keyword evidence="8" id="KW-0408">Iron</keyword>
<feature type="chain" id="PRO_5012017528" evidence="16">
    <location>
        <begin position="25"/>
        <end position="682"/>
    </location>
</feature>
<evidence type="ECO:0000256" key="8">
    <source>
        <dbReference type="ARBA" id="ARBA00023004"/>
    </source>
</evidence>
<dbReference type="AlphaFoldDB" id="A0A261S374"/>
<dbReference type="NCBIfam" id="TIGR01783">
    <property type="entry name" value="TonB-siderophor"/>
    <property type="match status" value="1"/>
</dbReference>
<proteinExistence type="inferred from homology"/>
<sequence length="682" mass="75634">MRSYLTTINAALLGVFGLNYAAHAQQSPAEPPVQEMSTVSVVGTVDALQSLDFLSPGSSFVVDQDALQQQGSRKLDQALQYQAGVLSEPFGADNKVDWFKIRGFDASTSLDGTPTTPNGYFVWKPEIFGVESVEVVKGANSNIFGAAAVGGVVNLVTKRPHKEEAFSMAAEVGDDNKRGLSIDYNGVANESGSVYYRIVGLAREEDGLQRHTHMQTFYLAPSVTMDFSDRTSLTLLASIQRENGTPTNGFMPAYGSIIDTPYGRIHRGTNLGEPDSDYLRRTQVSAGWLFRHEFADGWEFTQNYKFTRLDLDEQNVFAYGSDGNRQALRGYTYTNGATNNNYIDNRIKGKIDWGNVTLIPTIGFDYLHSKTDGDNNGFGYVPNLDMFNPVYGVPFDVSGTPYNLKTRQLGAYFSSQLKLGSNWLFTGGIRHDRAEGDSLVSGVNSDYDVSHNSRNFGAMYISDFGVSPYFNYTESFQPVAGSDGYGRGYKPYEGKQREVGVKFDPKWLDGTVTLAYFDLEEKNALAADVSNIQTQIGKRTNQGIELSTDLRIGKATNLKLAYTHNHARQDVSATQTVRVPLIPENQFSAWVSHRLLLPNSQALTLAAGVRYNGSTVDQTYYPDEKIGSVTLVDLMGLYEINRNWSVQLNVRNLTDKTYISGCDFYCYYGGGRTVDMQIKYQW</sequence>